<reference evidence="1" key="1">
    <citation type="submission" date="2018-11" db="EMBL/GenBank/DDBJ databases">
        <authorList>
            <person name="Grassa J C."/>
        </authorList>
    </citation>
    <scope>NUCLEOTIDE SEQUENCE [LARGE SCALE GENOMIC DNA]</scope>
</reference>
<dbReference type="EMBL" id="UZAU01000769">
    <property type="status" value="NOT_ANNOTATED_CDS"/>
    <property type="molecule type" value="Genomic_DNA"/>
</dbReference>
<name>A0A803QEH3_CANSA</name>
<protein>
    <submittedName>
        <fullName evidence="1">Uncharacterized protein</fullName>
    </submittedName>
</protein>
<dbReference type="Proteomes" id="UP000596661">
    <property type="component" value="Chromosome 9"/>
</dbReference>
<dbReference type="AlphaFoldDB" id="A0A803QEH3"/>
<reference evidence="1" key="2">
    <citation type="submission" date="2021-03" db="UniProtKB">
        <authorList>
            <consortium name="EnsemblPlants"/>
        </authorList>
    </citation>
    <scope>IDENTIFICATION</scope>
</reference>
<evidence type="ECO:0000313" key="2">
    <source>
        <dbReference type="Proteomes" id="UP000596661"/>
    </source>
</evidence>
<keyword evidence="2" id="KW-1185">Reference proteome</keyword>
<organism evidence="1 2">
    <name type="scientific">Cannabis sativa</name>
    <name type="common">Hemp</name>
    <name type="synonym">Marijuana</name>
    <dbReference type="NCBI Taxonomy" id="3483"/>
    <lineage>
        <taxon>Eukaryota</taxon>
        <taxon>Viridiplantae</taxon>
        <taxon>Streptophyta</taxon>
        <taxon>Embryophyta</taxon>
        <taxon>Tracheophyta</taxon>
        <taxon>Spermatophyta</taxon>
        <taxon>Magnoliopsida</taxon>
        <taxon>eudicotyledons</taxon>
        <taxon>Gunneridae</taxon>
        <taxon>Pentapetalae</taxon>
        <taxon>rosids</taxon>
        <taxon>fabids</taxon>
        <taxon>Rosales</taxon>
        <taxon>Cannabaceae</taxon>
        <taxon>Cannabis</taxon>
    </lineage>
</organism>
<dbReference type="Gramene" id="evm.model.09.1451">
    <property type="protein sequence ID" value="cds.evm.model.09.1451"/>
    <property type="gene ID" value="evm.TU.09.1451"/>
</dbReference>
<sequence>MSCLVVNTLDKFGDIQNKKGWFTVVVSSLHWPFPTMLQLFCCNLMQPEHHDPHYAGPNGYTSPNKTMETVADGEGLKLNVDAAVKLDTRRTGIGAIIRRSPCYTFKATTRMLQIS</sequence>
<proteinExistence type="predicted"/>
<accession>A0A803QEH3</accession>
<dbReference type="EnsemblPlants" id="evm.model.09.1451">
    <property type="protein sequence ID" value="cds.evm.model.09.1451"/>
    <property type="gene ID" value="evm.TU.09.1451"/>
</dbReference>
<evidence type="ECO:0000313" key="1">
    <source>
        <dbReference type="EnsemblPlants" id="cds.evm.model.09.1451"/>
    </source>
</evidence>